<dbReference type="EMBL" id="JBGMDY010000011">
    <property type="protein sequence ID" value="KAL2318223.1"/>
    <property type="molecule type" value="Genomic_DNA"/>
</dbReference>
<keyword evidence="5" id="KW-1185">Reference proteome</keyword>
<evidence type="ECO:0000256" key="3">
    <source>
        <dbReference type="ARBA" id="ARBA00022679"/>
    </source>
</evidence>
<gene>
    <name evidence="4" type="ORF">Fmac_032099</name>
</gene>
<comment type="similarity">
    <text evidence="2">Belongs to the UbiA prenyltransferase family.</text>
</comment>
<name>A0ABD1L3X7_9FABA</name>
<comment type="subcellular location">
    <subcellularLocation>
        <location evidence="1">Plastid</location>
        <location evidence="1">Chloroplast membrane</location>
        <topology evidence="1">Multi-pass membrane protein</topology>
    </subcellularLocation>
</comment>
<evidence type="ECO:0000256" key="1">
    <source>
        <dbReference type="ARBA" id="ARBA00004508"/>
    </source>
</evidence>
<keyword evidence="3" id="KW-0808">Transferase</keyword>
<evidence type="ECO:0000313" key="4">
    <source>
        <dbReference type="EMBL" id="KAL2318223.1"/>
    </source>
</evidence>
<dbReference type="AlphaFoldDB" id="A0ABD1L3X7"/>
<sequence length="254" mass="28548">MAMAMAMASTQLLGSVVPSIKAGKTSKLIHFSENWRKHKRIIEEKLVDDDQDGHNKDGIKHMLHAWDGNKVGMGQSFGLGCIVGSPPLFWLLSIYFVLGTAYSIDDIPDMEGDAKHGIRSLSVHLGQKRVLGHALLASILWYRAKSVDLSNNATITSFYMFMWKEKVVKEGCSLGWHTPPLKDGGHSNSQARKGEEKIVKYNLEEHEENTSNMVLVLALVSLRGINDVYDKESVEFRRINDMHDKENIERPKTS</sequence>
<proteinExistence type="inferred from homology"/>
<evidence type="ECO:0000313" key="5">
    <source>
        <dbReference type="Proteomes" id="UP001603857"/>
    </source>
</evidence>
<reference evidence="4 5" key="1">
    <citation type="submission" date="2024-08" db="EMBL/GenBank/DDBJ databases">
        <title>Insights into the chromosomal genome structure of Flemingia macrophylla.</title>
        <authorList>
            <person name="Ding Y."/>
            <person name="Zhao Y."/>
            <person name="Bi W."/>
            <person name="Wu M."/>
            <person name="Zhao G."/>
            <person name="Gong Y."/>
            <person name="Li W."/>
            <person name="Zhang P."/>
        </authorList>
    </citation>
    <scope>NUCLEOTIDE SEQUENCE [LARGE SCALE GENOMIC DNA]</scope>
    <source>
        <strain evidence="4">DYQJB</strain>
        <tissue evidence="4">Leaf</tissue>
    </source>
</reference>
<dbReference type="GO" id="GO:0016740">
    <property type="term" value="F:transferase activity"/>
    <property type="evidence" value="ECO:0007669"/>
    <property type="project" value="UniProtKB-KW"/>
</dbReference>
<dbReference type="PANTHER" id="PTHR43009:SF7">
    <property type="entry name" value="HOMOGENTISATE GERANYLGERANYLTRANSFERASE, CHLOROPLASTIC"/>
    <property type="match status" value="1"/>
</dbReference>
<accession>A0ABD1L3X7</accession>
<organism evidence="4 5">
    <name type="scientific">Flemingia macrophylla</name>
    <dbReference type="NCBI Taxonomy" id="520843"/>
    <lineage>
        <taxon>Eukaryota</taxon>
        <taxon>Viridiplantae</taxon>
        <taxon>Streptophyta</taxon>
        <taxon>Embryophyta</taxon>
        <taxon>Tracheophyta</taxon>
        <taxon>Spermatophyta</taxon>
        <taxon>Magnoliopsida</taxon>
        <taxon>eudicotyledons</taxon>
        <taxon>Gunneridae</taxon>
        <taxon>Pentapetalae</taxon>
        <taxon>rosids</taxon>
        <taxon>fabids</taxon>
        <taxon>Fabales</taxon>
        <taxon>Fabaceae</taxon>
        <taxon>Papilionoideae</taxon>
        <taxon>50 kb inversion clade</taxon>
        <taxon>NPAAA clade</taxon>
        <taxon>indigoferoid/millettioid clade</taxon>
        <taxon>Phaseoleae</taxon>
        <taxon>Flemingia</taxon>
    </lineage>
</organism>
<protein>
    <submittedName>
        <fullName evidence="4">Uncharacterized protein</fullName>
    </submittedName>
</protein>
<evidence type="ECO:0000256" key="2">
    <source>
        <dbReference type="ARBA" id="ARBA00005985"/>
    </source>
</evidence>
<comment type="caution">
    <text evidence="4">The sequence shown here is derived from an EMBL/GenBank/DDBJ whole genome shotgun (WGS) entry which is preliminary data.</text>
</comment>
<dbReference type="PANTHER" id="PTHR43009">
    <property type="entry name" value="HOMOGENTISATE SOLANESYLTRANSFERASE, CHLOROPLASTIC"/>
    <property type="match status" value="1"/>
</dbReference>
<dbReference type="Proteomes" id="UP001603857">
    <property type="component" value="Unassembled WGS sequence"/>
</dbReference>